<evidence type="ECO:0000313" key="2">
    <source>
        <dbReference type="EMBL" id="KHE39127.1"/>
    </source>
</evidence>
<dbReference type="Pfam" id="PF04738">
    <property type="entry name" value="Lant_dehydr_N"/>
    <property type="match status" value="1"/>
</dbReference>
<reference evidence="2 3" key="1">
    <citation type="submission" date="2014-09" db="EMBL/GenBank/DDBJ databases">
        <title>Alistipes sp. 627, sp. nov., a novel member of the family Rikenellaceae isolated from human faeces.</title>
        <authorList>
            <person name="Shkoporov A.N."/>
            <person name="Chaplin A.V."/>
            <person name="Motuzova O.V."/>
            <person name="Kafarskaia L.I."/>
            <person name="Khokhlova E.V."/>
            <person name="Efimov B.A."/>
        </authorList>
    </citation>
    <scope>NUCLEOTIDE SEQUENCE [LARGE SCALE GENOMIC DNA]</scope>
    <source>
        <strain evidence="2 3">627</strain>
    </source>
</reference>
<feature type="domain" description="Lantibiotic dehydratase N-terminal" evidence="1">
    <location>
        <begin position="31"/>
        <end position="150"/>
    </location>
</feature>
<gene>
    <name evidence="2" type="ORF">LG35_10440</name>
</gene>
<dbReference type="RefSeq" id="WP_035474710.1">
    <property type="nucleotide sequence ID" value="NZ_JRGF01000054.1"/>
</dbReference>
<organism evidence="2 3">
    <name type="scientific">Alistipes inops</name>
    <dbReference type="NCBI Taxonomy" id="1501391"/>
    <lineage>
        <taxon>Bacteria</taxon>
        <taxon>Pseudomonadati</taxon>
        <taxon>Bacteroidota</taxon>
        <taxon>Bacteroidia</taxon>
        <taxon>Bacteroidales</taxon>
        <taxon>Rikenellaceae</taxon>
        <taxon>Alistipes</taxon>
    </lineage>
</organism>
<evidence type="ECO:0000313" key="3">
    <source>
        <dbReference type="Proteomes" id="UP000030889"/>
    </source>
</evidence>
<evidence type="ECO:0000259" key="1">
    <source>
        <dbReference type="Pfam" id="PF04738"/>
    </source>
</evidence>
<dbReference type="InterPro" id="IPR006827">
    <property type="entry name" value="Lant_deHydtase_N"/>
</dbReference>
<name>A0ABR4YH76_9BACT</name>
<keyword evidence="3" id="KW-1185">Reference proteome</keyword>
<sequence length="154" mass="18000">MKPTFIPFPDFVFRTPLFPLDAPAEDTTLSPEFREALYLASPELYEGCVSKDRKKQTKFERSVLKYRHRAMTRCTPFGLFAGCSTGKIADSTSIELPATKDNKRRTRLDMQYLCALIQEIERDPNVREQLVYYPNDSLYEIGGKYRYKKPQRRI</sequence>
<dbReference type="EMBL" id="JRGF01000054">
    <property type="protein sequence ID" value="KHE39127.1"/>
    <property type="molecule type" value="Genomic_DNA"/>
</dbReference>
<protein>
    <recommendedName>
        <fullName evidence="1">Lantibiotic dehydratase N-terminal domain-containing protein</fullName>
    </recommendedName>
</protein>
<dbReference type="Proteomes" id="UP000030889">
    <property type="component" value="Unassembled WGS sequence"/>
</dbReference>
<proteinExistence type="predicted"/>
<comment type="caution">
    <text evidence="2">The sequence shown here is derived from an EMBL/GenBank/DDBJ whole genome shotgun (WGS) entry which is preliminary data.</text>
</comment>
<accession>A0ABR4YH76</accession>